<feature type="region of interest" description="Disordered" evidence="4">
    <location>
        <begin position="1500"/>
        <end position="1538"/>
    </location>
</feature>
<dbReference type="PROSITE" id="PS00678">
    <property type="entry name" value="WD_REPEATS_1"/>
    <property type="match status" value="1"/>
</dbReference>
<keyword evidence="1 3" id="KW-0853">WD repeat</keyword>
<feature type="repeat" description="WD" evidence="3">
    <location>
        <begin position="295"/>
        <end position="336"/>
    </location>
</feature>
<protein>
    <recommendedName>
        <fullName evidence="7">WD repeat domain 97</fullName>
    </recommendedName>
</protein>
<dbReference type="Gene3D" id="2.130.10.10">
    <property type="entry name" value="YVTN repeat-like/Quinoprotein amine dehydrogenase"/>
    <property type="match status" value="2"/>
</dbReference>
<dbReference type="Ensembl" id="ENSCWAT00000030553.1">
    <property type="protein sequence ID" value="ENSCWAP00000028188.1"/>
    <property type="gene ID" value="ENSCWAG00000021203.1"/>
</dbReference>
<dbReference type="SUPFAM" id="SSF50978">
    <property type="entry name" value="WD40 repeat-like"/>
    <property type="match status" value="1"/>
</dbReference>
<dbReference type="Proteomes" id="UP000694540">
    <property type="component" value="Unplaced"/>
</dbReference>
<evidence type="ECO:0000256" key="2">
    <source>
        <dbReference type="ARBA" id="ARBA00022737"/>
    </source>
</evidence>
<proteinExistence type="predicted"/>
<evidence type="ECO:0000313" key="5">
    <source>
        <dbReference type="Ensembl" id="ENSCWAP00000028188.1"/>
    </source>
</evidence>
<dbReference type="PANTHER" id="PTHR45532">
    <property type="entry name" value="WD REPEAT-CONTAINING PROTEIN 97"/>
    <property type="match status" value="1"/>
</dbReference>
<evidence type="ECO:0000256" key="3">
    <source>
        <dbReference type="PROSITE-ProRule" id="PRU00221"/>
    </source>
</evidence>
<dbReference type="InterPro" id="IPR016024">
    <property type="entry name" value="ARM-type_fold"/>
</dbReference>
<dbReference type="SUPFAM" id="SSF48371">
    <property type="entry name" value="ARM repeat"/>
    <property type="match status" value="1"/>
</dbReference>
<dbReference type="InterPro" id="IPR001680">
    <property type="entry name" value="WD40_rpt"/>
</dbReference>
<evidence type="ECO:0008006" key="7">
    <source>
        <dbReference type="Google" id="ProtNLM"/>
    </source>
</evidence>
<dbReference type="PROSITE" id="PS50294">
    <property type="entry name" value="WD_REPEATS_REGION"/>
    <property type="match status" value="2"/>
</dbReference>
<dbReference type="PROSITE" id="PS50082">
    <property type="entry name" value="WD_REPEATS_2"/>
    <property type="match status" value="2"/>
</dbReference>
<evidence type="ECO:0000256" key="1">
    <source>
        <dbReference type="ARBA" id="ARBA00022574"/>
    </source>
</evidence>
<dbReference type="InterPro" id="IPR019775">
    <property type="entry name" value="WD40_repeat_CS"/>
</dbReference>
<dbReference type="GeneTree" id="ENSGT00940000163397"/>
<feature type="region of interest" description="Disordered" evidence="4">
    <location>
        <begin position="1429"/>
        <end position="1454"/>
    </location>
</feature>
<sequence>FHCHPAEPSFSEPVPRIFSSSSTWQSVPVCTRARQLWLRLRMSVRSFVEKKKRAELRVARLTHGLEPLRRLEVAAGLFSVAQDPVGRRFVVLDGAGCLHLHREDGWAQEKLLAPIALTGLVAVLGPLGAVGRFVGWGPAGLAVLRSDFSLLWLSEPGLLGAPGHEPIRCLPVPDPGLLLVADAGGSLALWKFRSGGRCLVPQGSALQLPASPAGALVRLALGPPPPCHLRCFAACGSTVLTWDLHTWALVDVRRDLHKTTISDLAYCGELEAMVTASRDSTVKVWEADWQIRMVFVGHTGPVTAVAVLPNTSLVLSASQDGTLRTWDLQAAAPVGEVALSCWDRSVPSESVSRLLAPAGPGWPLLSLRTSGVELWRLHELYSPLAQLSAPVLHLQVVPVLPTLAPPHPQLPVRLVCACADGSVYLVSASTGRVVSALLLEPDDCAAAVAYCLQREALWLLTRAGHLMCANSACCPMQVLRRLRPPPPPAPRPCSLHLYSHVTDPRSAFAGWEVLRQHKGEQGRSDTPWAWKDKNRYLPVVGHTDGTLSVLKLRSSKTVFRTEAHGPGPVTAIASTWNSVVSSGGDLTVKMWRVFPHADESLSLLRTFSCCQPAVALCVLGTRVTVGFEDPDSATYGLVQFGLGSGPRCDHRPQDDPTDHITGLCCCPALKLHACSSLDGTVRIWTAENRLLRLLQLNGAPQALSFCSNSGDLVLALGSRLCLVSHRRYLPTSYLVKKLCQEVPDDVRDPPLPLASQESLTSAQLQRLASLRGVASLSAASSFIHHQTAAPQQPVLEEDLQALVARDRDLQQLGLGLVSPAARPPPSWQQRQEAFENYLRLIHGPDVPGERSGRESQRRSTVTVTVERDSGDVCARPSCSQAGVCAEAPMVSTARPPQDPGTRRFARPPCVTLPIPPTHRRVHSRLLARSSLSSDLGLSLDLQLQLEPLLREKPMAPDPPSYLQPRIPLLLKRWPQVLLSNLGGFYPATMRPSEVSEGPLSPEALPSPRQRLPVAADLSADLAQGHPRLRPACLPRLLYQLPESKEQEAQGGGRGAVPRAQELPGEEAAAAGAAPRSQSSEVLLLKPTGSADTSTRKESYFHCPQCPPGRALWAERHGHLPAFLRFFTGQNWFKRLFPIFTLEAYPEGTVEGLASLFLDLLEEASWADRLHVLHALLRLLPDMSRDLCRRLQGLLLCLLNQDQPPSLEDPTQKQFVLLALQLLLACSLDSHEVVLELMAYFLCSPAPCRPEIEKLLDGLGLQDPRGFLFKELLTWVQGPDLNSKAAVRELCRQKLEEMIQQLQETLAQILMLPGATVDVSVTRSVHSWTPSLVVSPGEPALSPPEAQAQQMLPQMSSGRSRRALSETLVHFRSLPEARSRSSVPATLRDEPLPLEQTDWSQSRMLDLGPIDALNFFCEQQWARQRGVLQEELESPRRPPRLHLRGPDTVLPQPPREHCPILRLQEAKVQRSPVKMRGRVLARLWEGHARDSPVRMLKLPLPRVEPQPFPPDWPRPAGPRPPRPLQRHLLLDDTYPDSCG</sequence>
<dbReference type="Pfam" id="PF00400">
    <property type="entry name" value="WD40"/>
    <property type="match status" value="3"/>
</dbReference>
<name>A0A8C3YTE7_9CETA</name>
<feature type="compositionally biased region" description="Pro residues" evidence="4">
    <location>
        <begin position="1501"/>
        <end position="1522"/>
    </location>
</feature>
<keyword evidence="6" id="KW-1185">Reference proteome</keyword>
<keyword evidence="2" id="KW-0677">Repeat</keyword>
<feature type="region of interest" description="Disordered" evidence="4">
    <location>
        <begin position="890"/>
        <end position="911"/>
    </location>
</feature>
<reference evidence="5" key="1">
    <citation type="submission" date="2025-08" db="UniProtKB">
        <authorList>
            <consortium name="Ensembl"/>
        </authorList>
    </citation>
    <scope>IDENTIFICATION</scope>
</reference>
<dbReference type="PANTHER" id="PTHR45532:SF1">
    <property type="entry name" value="WD REPEAT-CONTAINING PROTEIN 97"/>
    <property type="match status" value="1"/>
</dbReference>
<feature type="repeat" description="WD" evidence="3">
    <location>
        <begin position="254"/>
        <end position="286"/>
    </location>
</feature>
<dbReference type="InterPro" id="IPR036322">
    <property type="entry name" value="WD40_repeat_dom_sf"/>
</dbReference>
<organism evidence="5 6">
    <name type="scientific">Catagonus wagneri</name>
    <name type="common">Chacoan peccary</name>
    <dbReference type="NCBI Taxonomy" id="51154"/>
    <lineage>
        <taxon>Eukaryota</taxon>
        <taxon>Metazoa</taxon>
        <taxon>Chordata</taxon>
        <taxon>Craniata</taxon>
        <taxon>Vertebrata</taxon>
        <taxon>Euteleostomi</taxon>
        <taxon>Mammalia</taxon>
        <taxon>Eutheria</taxon>
        <taxon>Laurasiatheria</taxon>
        <taxon>Artiodactyla</taxon>
        <taxon>Suina</taxon>
        <taxon>Tayassuidae</taxon>
        <taxon>Catagonus</taxon>
    </lineage>
</organism>
<dbReference type="InterPro" id="IPR015943">
    <property type="entry name" value="WD40/YVTN_repeat-like_dom_sf"/>
</dbReference>
<evidence type="ECO:0000256" key="4">
    <source>
        <dbReference type="SAM" id="MobiDB-lite"/>
    </source>
</evidence>
<reference evidence="5" key="2">
    <citation type="submission" date="2025-09" db="UniProtKB">
        <authorList>
            <consortium name="Ensembl"/>
        </authorList>
    </citation>
    <scope>IDENTIFICATION</scope>
</reference>
<evidence type="ECO:0000313" key="6">
    <source>
        <dbReference type="Proteomes" id="UP000694540"/>
    </source>
</evidence>
<accession>A0A8C3YTE7</accession>
<dbReference type="SMART" id="SM00320">
    <property type="entry name" value="WD40"/>
    <property type="match status" value="5"/>
</dbReference>